<protein>
    <submittedName>
        <fullName evidence="1">Uncharacterized protein</fullName>
    </submittedName>
</protein>
<dbReference type="STRING" id="564137.SAMN04488238_1372"/>
<gene>
    <name evidence="1" type="ORF">SAMN04488238_1372</name>
</gene>
<proteinExistence type="predicted"/>
<dbReference type="OrthoDB" id="8451539at2"/>
<reference evidence="1 2" key="1">
    <citation type="submission" date="2016-10" db="EMBL/GenBank/DDBJ databases">
        <authorList>
            <person name="de Groot N.N."/>
        </authorList>
    </citation>
    <scope>NUCLEOTIDE SEQUENCE [LARGE SCALE GENOMIC DNA]</scope>
    <source>
        <strain evidence="1 2">CGMCC 1.8894</strain>
    </source>
</reference>
<organism evidence="1 2">
    <name type="scientific">Roseicitreum antarcticum</name>
    <dbReference type="NCBI Taxonomy" id="564137"/>
    <lineage>
        <taxon>Bacteria</taxon>
        <taxon>Pseudomonadati</taxon>
        <taxon>Pseudomonadota</taxon>
        <taxon>Alphaproteobacteria</taxon>
        <taxon>Rhodobacterales</taxon>
        <taxon>Paracoccaceae</taxon>
        <taxon>Roseicitreum</taxon>
    </lineage>
</organism>
<evidence type="ECO:0000313" key="2">
    <source>
        <dbReference type="Proteomes" id="UP000198539"/>
    </source>
</evidence>
<sequence length="100" mass="11104">MSRGVIQQVGHVAYEVAYAITSILSRMINALLLRGSMHQTTSSRAYVESQHSAGWARGRRAINALFFWQNDHCAEAWASEVNRARKVLERNDALGGASET</sequence>
<dbReference type="AlphaFoldDB" id="A0A1H3FFV4"/>
<keyword evidence="2" id="KW-1185">Reference proteome</keyword>
<evidence type="ECO:0000313" key="1">
    <source>
        <dbReference type="EMBL" id="SDX89024.1"/>
    </source>
</evidence>
<dbReference type="EMBL" id="FNOM01000037">
    <property type="protein sequence ID" value="SDX89024.1"/>
    <property type="molecule type" value="Genomic_DNA"/>
</dbReference>
<accession>A0A1H3FFV4</accession>
<name>A0A1H3FFV4_9RHOB</name>
<dbReference type="Proteomes" id="UP000198539">
    <property type="component" value="Unassembled WGS sequence"/>
</dbReference>
<dbReference type="RefSeq" id="WP_143033571.1">
    <property type="nucleotide sequence ID" value="NZ_CP061498.1"/>
</dbReference>